<sequence>MADFTFSIGDIPAWLALTLSIFSFAHQSRKDKKKLQADEAQKIESNQTQERALTKQNEASKKALTDLKRQIRAEQMLADMDELLALTVNYWTQPAETASTSAIMIKSKIKDLSHRCSSYRSFLWTSASTEFMNIKRTITGGSFEGKFRPALLTTSPLIQNASREIDNFKIKLRTYIDSIDELNNH</sequence>
<keyword evidence="3" id="KW-1185">Reference proteome</keyword>
<dbReference type="EMBL" id="JAVGXC010000010">
    <property type="protein sequence ID" value="MDR0189777.1"/>
    <property type="molecule type" value="Genomic_DNA"/>
</dbReference>
<evidence type="ECO:0000256" key="1">
    <source>
        <dbReference type="SAM" id="Phobius"/>
    </source>
</evidence>
<evidence type="ECO:0000313" key="2">
    <source>
        <dbReference type="EMBL" id="MDR0189777.1"/>
    </source>
</evidence>
<dbReference type="RefSeq" id="WP_309254934.1">
    <property type="nucleotide sequence ID" value="NZ_JAVGXC010000010.1"/>
</dbReference>
<keyword evidence="1" id="KW-1133">Transmembrane helix</keyword>
<comment type="caution">
    <text evidence="2">The sequence shown here is derived from an EMBL/GenBank/DDBJ whole genome shotgun (WGS) entry which is preliminary data.</text>
</comment>
<evidence type="ECO:0000313" key="3">
    <source>
        <dbReference type="Proteomes" id="UP001224477"/>
    </source>
</evidence>
<feature type="transmembrane region" description="Helical" evidence="1">
    <location>
        <begin position="6"/>
        <end position="25"/>
    </location>
</feature>
<name>A0ABU1CR84_9PSED</name>
<reference evidence="2 3" key="1">
    <citation type="journal article" date="2023" name="Microbiol. Resour. Announc.">
        <title>Whole-genome sequence of Pseudomonas yamanorum OLsAu1 isolated from the edible ectomycorrhizal mushroom Lactarius sp. section Deliciosi.</title>
        <authorList>
            <person name="Ramirez-Mendoza R."/>
            <person name="Angeles-Argaiz R.E."/>
            <person name="Hernandez-Oaxaca D."/>
            <person name="Aguirre-Beltran L."/>
            <person name="Almaraz-Suarez J."/>
            <person name="Perez-Moreno J."/>
        </authorList>
    </citation>
    <scope>NUCLEOTIDE SEQUENCE [LARGE SCALE GENOMIC DNA]</scope>
    <source>
        <strain evidence="2 3">OLsAu1</strain>
    </source>
</reference>
<gene>
    <name evidence="2" type="ORF">RCO22_12580</name>
</gene>
<accession>A0ABU1CR84</accession>
<organism evidence="2 3">
    <name type="scientific">Pseudomonas yamanorum</name>
    <dbReference type="NCBI Taxonomy" id="515393"/>
    <lineage>
        <taxon>Bacteria</taxon>
        <taxon>Pseudomonadati</taxon>
        <taxon>Pseudomonadota</taxon>
        <taxon>Gammaproteobacteria</taxon>
        <taxon>Pseudomonadales</taxon>
        <taxon>Pseudomonadaceae</taxon>
        <taxon>Pseudomonas</taxon>
    </lineage>
</organism>
<dbReference type="Proteomes" id="UP001224477">
    <property type="component" value="Unassembled WGS sequence"/>
</dbReference>
<keyword evidence="1" id="KW-0472">Membrane</keyword>
<keyword evidence="1" id="KW-0812">Transmembrane</keyword>
<protein>
    <submittedName>
        <fullName evidence="2">Uncharacterized protein</fullName>
    </submittedName>
</protein>
<proteinExistence type="predicted"/>